<keyword evidence="1" id="KW-1133">Transmembrane helix</keyword>
<feature type="domain" description="Knr4/Smi1-like" evidence="2">
    <location>
        <begin position="217"/>
        <end position="359"/>
    </location>
</feature>
<evidence type="ECO:0000259" key="2">
    <source>
        <dbReference type="SMART" id="SM00860"/>
    </source>
</evidence>
<reference evidence="3" key="1">
    <citation type="submission" date="2019-12" db="EMBL/GenBank/DDBJ databases">
        <authorList>
            <person name="Cremers G."/>
        </authorList>
    </citation>
    <scope>NUCLEOTIDE SEQUENCE</scope>
    <source>
        <strain evidence="3">Vvax</strain>
    </source>
</reference>
<dbReference type="SUPFAM" id="SSF160631">
    <property type="entry name" value="SMI1/KNR4-like"/>
    <property type="match status" value="1"/>
</dbReference>
<accession>A0A679IX55</accession>
<dbReference type="Gene3D" id="3.40.1580.10">
    <property type="entry name" value="SMI1/KNR4-like"/>
    <property type="match status" value="1"/>
</dbReference>
<feature type="domain" description="Knr4/Smi1-like" evidence="2">
    <location>
        <begin position="418"/>
        <end position="565"/>
    </location>
</feature>
<dbReference type="RefSeq" id="WP_339090373.1">
    <property type="nucleotide sequence ID" value="NZ_LR743507.1"/>
</dbReference>
<keyword evidence="1" id="KW-0812">Transmembrane</keyword>
<protein>
    <recommendedName>
        <fullName evidence="2">Knr4/Smi1-like domain-containing protein</fullName>
    </recommendedName>
</protein>
<dbReference type="Pfam" id="PF09346">
    <property type="entry name" value="SMI1_KNR4"/>
    <property type="match status" value="2"/>
</dbReference>
<feature type="transmembrane region" description="Helical" evidence="1">
    <location>
        <begin position="35"/>
        <end position="53"/>
    </location>
</feature>
<feature type="transmembrane region" description="Helical" evidence="1">
    <location>
        <begin position="12"/>
        <end position="29"/>
    </location>
</feature>
<evidence type="ECO:0000313" key="3">
    <source>
        <dbReference type="EMBL" id="CAA2104408.1"/>
    </source>
</evidence>
<sequence>MSTHNPSGALAPVLRIAMGLLLVLSMAAAGGLHRSAWTVVLAAPLFIVLYALGKWNSWVLAWRLGGAKRIVLSALVTLPIQAVVAGLFYLIGLGLAALLAPAAPIAELSGTDVRWALALFAVAVAASAAIIRLEAVTPHASPDAEPPVPEAEADADADADADRAAAAASVEEVELDLDPMPLRIDSFFVSPGYFRINAARQALSQLHGEAVAKPPFAASEAMLAEAEARLGFRLPVTLRQLYGVMNGGYVGWQYVPLKADAKPVDEDWRGAFSIDYSSLVPVGDLRTVAEHYDDFTHEPEDVPADADKLVVLQARYGDMTLLDYRRGPEAGVLIVDYGKQPGADPVDAAFDSFDEFFSTLRRERRSPGVAPSADSDLERPLGEAPEALRAPMFWGEARPHAFYLNAVQRKDGSEPALAADDALVARTEARLGVRLPPSLTDLWRAKNGGGVSCRFVDLESGEGLPRTYVEAVRYLVPMEHFTTLAELSDRIVFAPEETPWKAQFAEPHRLVVLDADHGRLVLLDHRGEGLPGSAGDAAVLVVEDLDRGPPREVLRFERFDDLLARLRAKRVDYEDVAKPWKPAAASTV</sequence>
<gene>
    <name evidence="3" type="ORF">VVAX_02751</name>
</gene>
<evidence type="ECO:0000256" key="1">
    <source>
        <dbReference type="SAM" id="Phobius"/>
    </source>
</evidence>
<dbReference type="AlphaFoldDB" id="A0A679IX55"/>
<organism evidence="3">
    <name type="scientific">Variovorax paradoxus</name>
    <dbReference type="NCBI Taxonomy" id="34073"/>
    <lineage>
        <taxon>Bacteria</taxon>
        <taxon>Pseudomonadati</taxon>
        <taxon>Pseudomonadota</taxon>
        <taxon>Betaproteobacteria</taxon>
        <taxon>Burkholderiales</taxon>
        <taxon>Comamonadaceae</taxon>
        <taxon>Variovorax</taxon>
    </lineage>
</organism>
<keyword evidence="1" id="KW-0472">Membrane</keyword>
<name>A0A679IX55_VARPD</name>
<dbReference type="InterPro" id="IPR018958">
    <property type="entry name" value="Knr4/Smi1-like_dom"/>
</dbReference>
<dbReference type="EMBL" id="LR743507">
    <property type="protein sequence ID" value="CAA2104408.1"/>
    <property type="molecule type" value="Genomic_DNA"/>
</dbReference>
<feature type="transmembrane region" description="Helical" evidence="1">
    <location>
        <begin position="74"/>
        <end position="101"/>
    </location>
</feature>
<proteinExistence type="predicted"/>
<dbReference type="SMART" id="SM00860">
    <property type="entry name" value="SMI1_KNR4"/>
    <property type="match status" value="2"/>
</dbReference>
<dbReference type="InterPro" id="IPR037883">
    <property type="entry name" value="Knr4/Smi1-like_sf"/>
</dbReference>